<accession>A0A1W2HBR7</accession>
<dbReference type="EMBL" id="LT838813">
    <property type="protein sequence ID" value="SMD46320.1"/>
    <property type="molecule type" value="Genomic_DNA"/>
</dbReference>
<dbReference type="NCBIfam" id="TIGR01686">
    <property type="entry name" value="FkbH"/>
    <property type="match status" value="1"/>
</dbReference>
<dbReference type="InterPro" id="IPR010037">
    <property type="entry name" value="FkbH_domain"/>
</dbReference>
<organism evidence="1 2">
    <name type="scientific">Aquiflexum balticum DSM 16537</name>
    <dbReference type="NCBI Taxonomy" id="758820"/>
    <lineage>
        <taxon>Bacteria</taxon>
        <taxon>Pseudomonadati</taxon>
        <taxon>Bacteroidota</taxon>
        <taxon>Cytophagia</taxon>
        <taxon>Cytophagales</taxon>
        <taxon>Cyclobacteriaceae</taxon>
        <taxon>Aquiflexum</taxon>
    </lineage>
</organism>
<dbReference type="OrthoDB" id="323926at2"/>
<evidence type="ECO:0000313" key="1">
    <source>
        <dbReference type="EMBL" id="SMD46320.1"/>
    </source>
</evidence>
<name>A0A1W2HBR7_9BACT</name>
<dbReference type="AlphaFoldDB" id="A0A1W2HBR7"/>
<dbReference type="SUPFAM" id="SSF56784">
    <property type="entry name" value="HAD-like"/>
    <property type="match status" value="1"/>
</dbReference>
<evidence type="ECO:0000313" key="2">
    <source>
        <dbReference type="Proteomes" id="UP000192333"/>
    </source>
</evidence>
<protein>
    <submittedName>
        <fullName evidence="1">HAD-superfamily phosphatase, subfamily IIIC/FkbH-like domain-containing protein</fullName>
    </submittedName>
</protein>
<dbReference type="InterPro" id="IPR010033">
    <property type="entry name" value="HAD_SF_ppase_IIIC"/>
</dbReference>
<dbReference type="Proteomes" id="UP000192333">
    <property type="component" value="Chromosome I"/>
</dbReference>
<proteinExistence type="predicted"/>
<dbReference type="STRING" id="758820.SAMN00777080_5005"/>
<reference evidence="2" key="1">
    <citation type="submission" date="2017-04" db="EMBL/GenBank/DDBJ databases">
        <authorList>
            <person name="Varghese N."/>
            <person name="Submissions S."/>
        </authorList>
    </citation>
    <scope>NUCLEOTIDE SEQUENCE [LARGE SCALE GENOMIC DNA]</scope>
    <source>
        <strain evidence="2">DSM 16537</strain>
    </source>
</reference>
<gene>
    <name evidence="1" type="ORF">SAMN00777080_5005</name>
</gene>
<dbReference type="InterPro" id="IPR023214">
    <property type="entry name" value="HAD_sf"/>
</dbReference>
<dbReference type="Gene3D" id="3.40.50.1000">
    <property type="entry name" value="HAD superfamily/HAD-like"/>
    <property type="match status" value="1"/>
</dbReference>
<dbReference type="RefSeq" id="WP_084123238.1">
    <property type="nucleotide sequence ID" value="NZ_LT838813.1"/>
</dbReference>
<dbReference type="NCBIfam" id="TIGR01681">
    <property type="entry name" value="HAD-SF-IIIC"/>
    <property type="match status" value="1"/>
</dbReference>
<dbReference type="InterPro" id="IPR036412">
    <property type="entry name" value="HAD-like_sf"/>
</dbReference>
<sequence>MFQTEWAHRQKFLEKEPPAPNFINSTFSAKIDTIKSVQVTRWEEHCLECSPPACYKTCPMYLKRKDNRCMNFHYGMIQNKDFNGQFGYGVDLRFRKWGKLETKLHAKNVSIKQHKSLQNFDKGLTRSIAGISGVFGPKAVNFASRSGYFVMRSLAKNTAAQVEYISFDEFVIECYSFEDDSYNLILEYWKDNEISFKDSVVIKPGQNLHTISSSKMRLKNNGIFRIFPENDKQARIVFQWLDFITYFIESKQVGTQAIKPSEKVKCIAWDLDNTLWDGILIERISDKMVIKPDSLRLIEALDERGILQTIVSKNDHDEAFEMLKKLGLQEYFLHPAINWGQKSENLKTIASKLNINIDTFALIDDSDFERNEVSENLPQVRVYKDTEINDLLSYNELDVIVSEETRNRRQMYQKEIERSEILASYSNDYDKFLRSCMLEIELFVPHLEAEIIRCYELIQRTNQLNLSTNRYAEKDFRSMLQNPYHKCISFSCRDKFGTYGIVGYVTIQEETESILIKDFVLSCRVAQKYVERTVIKWISDVYGISGRDKVYALYKPTERNYKLRDEFISAGFKINGTESDSSIIMIYEKPETNEISGIVKIIDKVFQT</sequence>
<keyword evidence="2" id="KW-1185">Reference proteome</keyword>